<name>A0ABU1TNR0_9FLAO</name>
<evidence type="ECO:0000259" key="1">
    <source>
        <dbReference type="Pfam" id="PF00656"/>
    </source>
</evidence>
<dbReference type="Pfam" id="PF00656">
    <property type="entry name" value="Peptidase_C14"/>
    <property type="match status" value="1"/>
</dbReference>
<evidence type="ECO:0000313" key="2">
    <source>
        <dbReference type="EMBL" id="MDR6967073.1"/>
    </source>
</evidence>
<gene>
    <name evidence="2" type="ORF">J2X31_001073</name>
</gene>
<comment type="caution">
    <text evidence="2">The sequence shown here is derived from an EMBL/GenBank/DDBJ whole genome shotgun (WGS) entry which is preliminary data.</text>
</comment>
<organism evidence="2 3">
    <name type="scientific">Flavobacterium arsenatis</name>
    <dbReference type="NCBI Taxonomy" id="1484332"/>
    <lineage>
        <taxon>Bacteria</taxon>
        <taxon>Pseudomonadati</taxon>
        <taxon>Bacteroidota</taxon>
        <taxon>Flavobacteriia</taxon>
        <taxon>Flavobacteriales</taxon>
        <taxon>Flavobacteriaceae</taxon>
        <taxon>Flavobacterium</taxon>
    </lineage>
</organism>
<protein>
    <recommendedName>
        <fullName evidence="1">Peptidase C14 caspase domain-containing protein</fullName>
    </recommendedName>
</protein>
<dbReference type="InterPro" id="IPR011600">
    <property type="entry name" value="Pept_C14_caspase"/>
</dbReference>
<proteinExistence type="predicted"/>
<dbReference type="EMBL" id="JAVDVI010000003">
    <property type="protein sequence ID" value="MDR6967073.1"/>
    <property type="molecule type" value="Genomic_DNA"/>
</dbReference>
<dbReference type="Proteomes" id="UP001255185">
    <property type="component" value="Unassembled WGS sequence"/>
</dbReference>
<dbReference type="Gene3D" id="3.40.50.1460">
    <property type="match status" value="1"/>
</dbReference>
<reference evidence="2 3" key="1">
    <citation type="submission" date="2023-07" db="EMBL/GenBank/DDBJ databases">
        <title>Sorghum-associated microbial communities from plants grown in Nebraska, USA.</title>
        <authorList>
            <person name="Schachtman D."/>
        </authorList>
    </citation>
    <scope>NUCLEOTIDE SEQUENCE [LARGE SCALE GENOMIC DNA]</scope>
    <source>
        <strain evidence="2 3">3773</strain>
    </source>
</reference>
<evidence type="ECO:0000313" key="3">
    <source>
        <dbReference type="Proteomes" id="UP001255185"/>
    </source>
</evidence>
<accession>A0ABU1TNR0</accession>
<feature type="domain" description="Peptidase C14 caspase" evidence="1">
    <location>
        <begin position="8"/>
        <end position="253"/>
    </location>
</feature>
<sequence length="340" mass="38100">MPKNLNDYAVVVGVSHYSGLATLKGPEGDAYDFRKWLLEDDGGSILQKNCHLILSTEDLQSPIQHTIDLKFAAILKELDGKENPGRRLYFYFSGHGLGVEWNDTALVLPPWSETFRNYALSSSRYLKTLIESGYFEEVLVFLDCCRNRMVGVTGASPYFGNVRPEPGQCGCYGFSATEFDNKAFEALIQPGNGNQLDNSRTRGLFTTALLNGLKGGAEQNGEITTVTLADYLKRELPELAKKKQKMQIPTFYVESHLPELTIIAAHPPKEIVLLINFITHGEYIYLEDSNLEVLKEGDFTTGPWSVPVQKGLYAIRFRNHAKDIMNVRIDGTLTEISYDI</sequence>
<keyword evidence="3" id="KW-1185">Reference proteome</keyword>
<dbReference type="RefSeq" id="WP_310025025.1">
    <property type="nucleotide sequence ID" value="NZ_JAVDVI010000003.1"/>
</dbReference>